<dbReference type="InterPro" id="IPR045358">
    <property type="entry name" value="Ty3_capsid"/>
</dbReference>
<evidence type="ECO:0000313" key="4">
    <source>
        <dbReference type="Proteomes" id="UP000327085"/>
    </source>
</evidence>
<dbReference type="Proteomes" id="UP000327085">
    <property type="component" value="Chromosome 7"/>
</dbReference>
<evidence type="ECO:0000259" key="2">
    <source>
        <dbReference type="Pfam" id="PF19259"/>
    </source>
</evidence>
<evidence type="ECO:0000256" key="1">
    <source>
        <dbReference type="SAM" id="MobiDB-lite"/>
    </source>
</evidence>
<sequence>MVSTRNQRKASREELLGPLLVHQKPRSKRDIMTRENKQDTSSDGDCITKLEQQVENLSASILKLMESLKTGKPSRPSTSYEPDQKLKKKVVKDSEDEDDTQVDPTKKEAESGDNKNSIDTLKIDFKVDIPIYKGDVDPEKLDNWIDTLETYFTVYKYSNVQKIKFASLKLSSHALTWWKSYERRYDVSELTWKNFKMLFEKIILSSWL</sequence>
<dbReference type="EMBL" id="CABIKO010000583">
    <property type="protein sequence ID" value="VVA37885.1"/>
    <property type="molecule type" value="Genomic_DNA"/>
</dbReference>
<dbReference type="AlphaFoldDB" id="A0A5E4GDI8"/>
<feature type="region of interest" description="Disordered" evidence="1">
    <location>
        <begin position="1"/>
        <end position="47"/>
    </location>
</feature>
<feature type="domain" description="Ty3 transposon capsid-like protein" evidence="2">
    <location>
        <begin position="121"/>
        <end position="201"/>
    </location>
</feature>
<feature type="compositionally biased region" description="Basic and acidic residues" evidence="1">
    <location>
        <begin position="28"/>
        <end position="40"/>
    </location>
</feature>
<protein>
    <submittedName>
        <fullName evidence="3">PREDICTED: mutant gag-pol poly</fullName>
    </submittedName>
</protein>
<evidence type="ECO:0000313" key="3">
    <source>
        <dbReference type="EMBL" id="VVA37885.1"/>
    </source>
</evidence>
<feature type="compositionally biased region" description="Basic and acidic residues" evidence="1">
    <location>
        <begin position="104"/>
        <end position="113"/>
    </location>
</feature>
<feature type="region of interest" description="Disordered" evidence="1">
    <location>
        <begin position="67"/>
        <end position="114"/>
    </location>
</feature>
<organism evidence="3 4">
    <name type="scientific">Prunus dulcis</name>
    <name type="common">Almond</name>
    <name type="synonym">Amygdalus dulcis</name>
    <dbReference type="NCBI Taxonomy" id="3755"/>
    <lineage>
        <taxon>Eukaryota</taxon>
        <taxon>Viridiplantae</taxon>
        <taxon>Streptophyta</taxon>
        <taxon>Embryophyta</taxon>
        <taxon>Tracheophyta</taxon>
        <taxon>Spermatophyta</taxon>
        <taxon>Magnoliopsida</taxon>
        <taxon>eudicotyledons</taxon>
        <taxon>Gunneridae</taxon>
        <taxon>Pentapetalae</taxon>
        <taxon>rosids</taxon>
        <taxon>fabids</taxon>
        <taxon>Rosales</taxon>
        <taxon>Rosaceae</taxon>
        <taxon>Amygdaloideae</taxon>
        <taxon>Amygdaleae</taxon>
        <taxon>Prunus</taxon>
    </lineage>
</organism>
<gene>
    <name evidence="3" type="ORF">ALMOND_2B026677</name>
</gene>
<dbReference type="Pfam" id="PF19259">
    <property type="entry name" value="Ty3_capsid"/>
    <property type="match status" value="1"/>
</dbReference>
<accession>A0A5E4GDI8</accession>
<reference evidence="4" key="1">
    <citation type="journal article" date="2020" name="Plant J.">
        <title>Transposons played a major role in the diversification between the closely related almond and peach genomes: results from the almond genome sequence.</title>
        <authorList>
            <person name="Alioto T."/>
            <person name="Alexiou K.G."/>
            <person name="Bardil A."/>
            <person name="Barteri F."/>
            <person name="Castanera R."/>
            <person name="Cruz F."/>
            <person name="Dhingra A."/>
            <person name="Duval H."/>
            <person name="Fernandez I Marti A."/>
            <person name="Frias L."/>
            <person name="Galan B."/>
            <person name="Garcia J.L."/>
            <person name="Howad W."/>
            <person name="Gomez-Garrido J."/>
            <person name="Gut M."/>
            <person name="Julca I."/>
            <person name="Morata J."/>
            <person name="Puigdomenech P."/>
            <person name="Ribeca P."/>
            <person name="Rubio Cabetas M.J."/>
            <person name="Vlasova A."/>
            <person name="Wirthensohn M."/>
            <person name="Garcia-Mas J."/>
            <person name="Gabaldon T."/>
            <person name="Casacuberta J.M."/>
            <person name="Arus P."/>
        </authorList>
    </citation>
    <scope>NUCLEOTIDE SEQUENCE [LARGE SCALE GENOMIC DNA]</scope>
    <source>
        <strain evidence="4">cv. Texas</strain>
    </source>
</reference>
<dbReference type="Gramene" id="VVA37885">
    <property type="protein sequence ID" value="VVA37885"/>
    <property type="gene ID" value="Prudul26B026677"/>
</dbReference>
<proteinExistence type="predicted"/>
<dbReference type="InParanoid" id="A0A5E4GDI8"/>
<name>A0A5E4GDI8_PRUDU</name>